<dbReference type="Gene3D" id="2.60.120.380">
    <property type="match status" value="3"/>
</dbReference>
<gene>
    <name evidence="20" type="ORF">SAMN02745196_01304</name>
</gene>
<protein>
    <recommendedName>
        <fullName evidence="5">microbial collagenase</fullName>
        <ecNumber evidence="5">3.4.24.3</ecNumber>
    </recommendedName>
    <alternativeName>
        <fullName evidence="17">Microbial collagenase</fullName>
    </alternativeName>
</protein>
<dbReference type="GO" id="GO:0006508">
    <property type="term" value="P:proteolysis"/>
    <property type="evidence" value="ECO:0007669"/>
    <property type="project" value="UniProtKB-KW"/>
</dbReference>
<dbReference type="GO" id="GO:0005576">
    <property type="term" value="C:extracellular region"/>
    <property type="evidence" value="ECO:0007669"/>
    <property type="project" value="UniProtKB-SubCell"/>
</dbReference>
<keyword evidence="9" id="KW-0732">Signal</keyword>
<dbReference type="InterPro" id="IPR013783">
    <property type="entry name" value="Ig-like_fold"/>
</dbReference>
<comment type="cofactor">
    <cofactor evidence="2">
        <name>Ca(2+)</name>
        <dbReference type="ChEBI" id="CHEBI:29108"/>
    </cofactor>
</comment>
<evidence type="ECO:0000256" key="12">
    <source>
        <dbReference type="ARBA" id="ARBA00022837"/>
    </source>
</evidence>
<evidence type="ECO:0000256" key="6">
    <source>
        <dbReference type="ARBA" id="ARBA00022525"/>
    </source>
</evidence>
<comment type="catalytic activity">
    <reaction evidence="1">
        <text>Digestion of native collagen in the triple helical region at Xaa-|-Gly bonds. With synthetic peptides, a preference is shown for Gly at P3 and P1', Pro and Ala at P2 and P2', and hydroxyproline, Ala or Arg at P3'.</text>
        <dbReference type="EC" id="3.4.24.3"/>
    </reaction>
</comment>
<dbReference type="InterPro" id="IPR035986">
    <property type="entry name" value="PKD_dom_sf"/>
</dbReference>
<keyword evidence="11" id="KW-0862">Zinc</keyword>
<dbReference type="CDD" id="cd00146">
    <property type="entry name" value="PKD"/>
    <property type="match status" value="4"/>
</dbReference>
<feature type="active site" evidence="18">
    <location>
        <position position="522"/>
    </location>
</feature>
<dbReference type="PRINTS" id="PR00931">
    <property type="entry name" value="MICOLLPTASE"/>
</dbReference>
<evidence type="ECO:0000313" key="21">
    <source>
        <dbReference type="Proteomes" id="UP000184526"/>
    </source>
</evidence>
<comment type="cofactor">
    <cofactor evidence="3">
        <name>Zn(2+)</name>
        <dbReference type="ChEBI" id="CHEBI:29105"/>
    </cofactor>
</comment>
<evidence type="ECO:0000256" key="10">
    <source>
        <dbReference type="ARBA" id="ARBA00022801"/>
    </source>
</evidence>
<keyword evidence="10" id="KW-0378">Hydrolase</keyword>
<evidence type="ECO:0000256" key="3">
    <source>
        <dbReference type="ARBA" id="ARBA00001947"/>
    </source>
</evidence>
<dbReference type="EMBL" id="FQXP01000005">
    <property type="protein sequence ID" value="SHH77680.1"/>
    <property type="molecule type" value="Genomic_DNA"/>
</dbReference>
<evidence type="ECO:0000256" key="17">
    <source>
        <dbReference type="ARBA" id="ARBA00034362"/>
    </source>
</evidence>
<organism evidence="20 21">
    <name type="scientific">Clostridium collagenovorans DSM 3089</name>
    <dbReference type="NCBI Taxonomy" id="1121306"/>
    <lineage>
        <taxon>Bacteria</taxon>
        <taxon>Bacillati</taxon>
        <taxon>Bacillota</taxon>
        <taxon>Clostridia</taxon>
        <taxon>Eubacteriales</taxon>
        <taxon>Clostridiaceae</taxon>
        <taxon>Clostridium</taxon>
    </lineage>
</organism>
<dbReference type="InterPro" id="IPR002169">
    <property type="entry name" value="Peptidase_M9A/M9B"/>
</dbReference>
<sequence>MKNVKKSSDKIVRRKPISKAVLCSVCTAMLVSTCGNSIVLASQISNPNGVVSNQDVANKKAPLGSLADSVIKAESETVDKAGDGEPELTTPTFLTESNIASFAAERIATNYTMAQLSQMSYNQMIETVASLDDFRQITDLFVYNDGNQAFYGDKNRVQALIDGIRSKASTYTSSDNKGIPNLIEVLRAGYYLAFYNTGLSYLSTRAEKSKVLPAIKALQANSNFRFGTATNDEMVSSVGSLIWNSATDVEVINNCLPIVREFVDNLDTYSLNNAKGTAFYNIIAGIEYDISSYKYEGSTDYTKSQWYGKIDNYIEQVIRVAKLGPSKLNADTAWIINNGIYMMGTLGKVHSNPKRCHQVLTDCLSLYEYLGEQYFEVINVLSYNYDSKDVNGNLLDKDKIIEAGKQKYLPKRYSFDNGTVQFQTGDRVTEEKVQRLYWALKEVKSQLFRVIGRDNPLEQGNVDDVLTVVIYNSPKEYQLNKVFNNLSVDNGGMYIEGDGTFYTYERTTEESYLSLEELFRHELTHYLQGRYMVPGMWGYGQIYENGRLNWYEEGGAELFAGSTRYDGVKVRKTMIGTLMVDPSARWSLSKALNATYDSGWDMYNYAWAFQNYLYENRKDLYEQLISTIMKNDVAGYDALRSKWASDSALNTEYQRHMQKLVDNYNSYDVPMVSDAYLATIQEKDLNSIVQELNSVASLSNGVTTTEKSHFDNAFTFRGTYTGGKSQGKLADQASMDKMVNNNLKTLDTHSWNGFKTLTAYYVNHRVDSNGNFVFDVVYTGKLPKNVDVVQPTAPVAKIVAPTSAKVNASVQFRGDSSTDDKGIASYSWNFGDGSTSTEVNPNHSFSKAGTYTVTLTVRDTEGLTNTTTQVITVTGGGSSNTAITSETEPNNDFTQANGPIFAGTQVRANFTANETDYYYFEVKEEGPVEIKVTTSGMTANDMNWLVYAENDLNNLFAWKQDVSGSSAVGTFNAKPGKYYLVNYNWDKTGSYTIDITGKVGGGTVTPENQAPTAVIVAPTTANVGESVSFRGSQSSDADGTIVGYSWNFGDGSTSTQVNPSHSFSAAGTYNVSLTVTDDKGATSTMTQKITVKEVANQAPTAVISGPSTGTVGQTLLFDGSQSSDADGRIASYSWNFGDGSTSTQASPSHSFSKAGTYTVSLTVTDDKGATATKTQSVVIKAVTNQAPTAVIVAPTTANVGESVSFRGSQSSDADGTIAGYSWNFGDGSTSTQVNPSHSFSKAGTYSVTLTVTDDKGATGTLTQEIEIKSTEVPGTGITVETEPNDSTSQANGPIKLGASIRGKLNASSGDYTDKFYFDVNQRGTFSIGVQSASTQYTWTIEDAAGNNVAYPKGGATDEFTVNPGRYYITVYTWGYSNVDYTFKVDGNQGGGTTQPGITAESEPNNSFAEANGPISSGVPVTGYFDYDDTTDIYSFDVTTQGDVNISVNKSSAIGGSWMLYSANNTSNYIAYESGDTTKVNLKPGKYYLYVYKYAGGAGSYTVNVTGNLKSGAKAATGYVGLSAAVENEPVQQTAKSEGKITSWFKNLFK</sequence>
<dbReference type="InterPro" id="IPR022409">
    <property type="entry name" value="PKD/Chitinase_dom"/>
</dbReference>
<dbReference type="STRING" id="1121306.SAMN02745196_01304"/>
<dbReference type="SMART" id="SM00089">
    <property type="entry name" value="PKD"/>
    <property type="match status" value="4"/>
</dbReference>
<dbReference type="RefSeq" id="WP_072831232.1">
    <property type="nucleotide sequence ID" value="NZ_FQXP01000005.1"/>
</dbReference>
<evidence type="ECO:0000256" key="4">
    <source>
        <dbReference type="ARBA" id="ARBA00004613"/>
    </source>
</evidence>
<dbReference type="InterPro" id="IPR013661">
    <property type="entry name" value="Peptidase_M9_N_dom"/>
</dbReference>
<dbReference type="Pfam" id="PF08453">
    <property type="entry name" value="Peptidase_M9_N"/>
    <property type="match status" value="1"/>
</dbReference>
<dbReference type="PANTHER" id="PTHR13062">
    <property type="entry name" value="COLLAGENASE"/>
    <property type="match status" value="1"/>
</dbReference>
<dbReference type="InterPro" id="IPR007280">
    <property type="entry name" value="Peptidase_C_arc/bac"/>
</dbReference>
<dbReference type="InterPro" id="IPR041379">
    <property type="entry name" value="ColG_subdomain"/>
</dbReference>
<accession>A0A1M5VR61</accession>
<evidence type="ECO:0000256" key="13">
    <source>
        <dbReference type="ARBA" id="ARBA00023026"/>
    </source>
</evidence>
<dbReference type="SUPFAM" id="SSF49299">
    <property type="entry name" value="PKD domain"/>
    <property type="match status" value="4"/>
</dbReference>
<comment type="similarity">
    <text evidence="16">Belongs to the peptidase M9B family. Collagenase subfamily.</text>
</comment>
<evidence type="ECO:0000313" key="20">
    <source>
        <dbReference type="EMBL" id="SHH77680.1"/>
    </source>
</evidence>
<dbReference type="PROSITE" id="PS50093">
    <property type="entry name" value="PKD"/>
    <property type="match status" value="4"/>
</dbReference>
<reference evidence="20 21" key="1">
    <citation type="submission" date="2016-11" db="EMBL/GenBank/DDBJ databases">
        <authorList>
            <person name="Jaros S."/>
            <person name="Januszkiewicz K."/>
            <person name="Wedrychowicz H."/>
        </authorList>
    </citation>
    <scope>NUCLEOTIDE SEQUENCE [LARGE SCALE GENOMIC DNA]</scope>
    <source>
        <strain evidence="20 21">DSM 3089</strain>
    </source>
</reference>
<evidence type="ECO:0000256" key="5">
    <source>
        <dbReference type="ARBA" id="ARBA00012653"/>
    </source>
</evidence>
<keyword evidence="8" id="KW-0479">Metal-binding</keyword>
<dbReference type="Pfam" id="PF04151">
    <property type="entry name" value="PPC"/>
    <property type="match status" value="1"/>
</dbReference>
<evidence type="ECO:0000256" key="8">
    <source>
        <dbReference type="ARBA" id="ARBA00022723"/>
    </source>
</evidence>
<dbReference type="Pfam" id="PF18911">
    <property type="entry name" value="PKD_4"/>
    <property type="match status" value="4"/>
</dbReference>
<evidence type="ECO:0000256" key="18">
    <source>
        <dbReference type="PIRSR" id="PIRSR602169-1"/>
    </source>
</evidence>
<feature type="domain" description="PKD" evidence="19">
    <location>
        <begin position="1010"/>
        <end position="1091"/>
    </location>
</feature>
<proteinExistence type="inferred from homology"/>
<dbReference type="OrthoDB" id="9798386at2"/>
<dbReference type="Proteomes" id="UP000184526">
    <property type="component" value="Unassembled WGS sequence"/>
</dbReference>
<feature type="domain" description="PKD" evidence="19">
    <location>
        <begin position="1186"/>
        <end position="1267"/>
    </location>
</feature>
<feature type="domain" description="PKD" evidence="19">
    <location>
        <begin position="1098"/>
        <end position="1186"/>
    </location>
</feature>
<keyword evidence="15" id="KW-0865">Zymogen</keyword>
<dbReference type="GO" id="GO:0008270">
    <property type="term" value="F:zinc ion binding"/>
    <property type="evidence" value="ECO:0007669"/>
    <property type="project" value="InterPro"/>
</dbReference>
<keyword evidence="6" id="KW-0964">Secreted</keyword>
<dbReference type="Gene3D" id="3.40.30.160">
    <property type="entry name" value="Collagenase ColT, N-terminal domain"/>
    <property type="match status" value="1"/>
</dbReference>
<dbReference type="EC" id="3.4.24.3" evidence="5"/>
<dbReference type="GO" id="GO:0004222">
    <property type="term" value="F:metalloendopeptidase activity"/>
    <property type="evidence" value="ECO:0007669"/>
    <property type="project" value="UniProtKB-EC"/>
</dbReference>
<keyword evidence="21" id="KW-1185">Reference proteome</keyword>
<dbReference type="Pfam" id="PF18496">
    <property type="entry name" value="ColG_sub"/>
    <property type="match status" value="1"/>
</dbReference>
<dbReference type="Pfam" id="PF01752">
    <property type="entry name" value="Peptidase_M9"/>
    <property type="match status" value="1"/>
</dbReference>
<keyword evidence="7" id="KW-0645">Protease</keyword>
<comment type="subcellular location">
    <subcellularLocation>
        <location evidence="4">Secreted</location>
    </subcellularLocation>
</comment>
<evidence type="ECO:0000256" key="15">
    <source>
        <dbReference type="ARBA" id="ARBA00023145"/>
    </source>
</evidence>
<evidence type="ECO:0000256" key="1">
    <source>
        <dbReference type="ARBA" id="ARBA00000424"/>
    </source>
</evidence>
<evidence type="ECO:0000256" key="16">
    <source>
        <dbReference type="ARBA" id="ARBA00034318"/>
    </source>
</evidence>
<dbReference type="InterPro" id="IPR000601">
    <property type="entry name" value="PKD_dom"/>
</dbReference>
<dbReference type="Gene3D" id="2.60.40.10">
    <property type="entry name" value="Immunoglobulins"/>
    <property type="match status" value="4"/>
</dbReference>
<dbReference type="Gene3D" id="1.10.390.20">
    <property type="match status" value="1"/>
</dbReference>
<evidence type="ECO:0000256" key="7">
    <source>
        <dbReference type="ARBA" id="ARBA00022670"/>
    </source>
</evidence>
<evidence type="ECO:0000256" key="11">
    <source>
        <dbReference type="ARBA" id="ARBA00022833"/>
    </source>
</evidence>
<evidence type="ECO:0000256" key="14">
    <source>
        <dbReference type="ARBA" id="ARBA00023049"/>
    </source>
</evidence>
<dbReference type="PANTHER" id="PTHR13062:SF9">
    <property type="entry name" value="MICROBIAL COLLAGENASE"/>
    <property type="match status" value="1"/>
</dbReference>
<feature type="domain" description="PKD" evidence="19">
    <location>
        <begin position="793"/>
        <end position="878"/>
    </location>
</feature>
<name>A0A1M5VR61_9CLOT</name>
<keyword evidence="14" id="KW-0482">Metalloprotease</keyword>
<dbReference type="SUPFAM" id="SSF89260">
    <property type="entry name" value="Collagen-binding domain"/>
    <property type="match status" value="3"/>
</dbReference>
<evidence type="ECO:0000256" key="9">
    <source>
        <dbReference type="ARBA" id="ARBA00022729"/>
    </source>
</evidence>
<evidence type="ECO:0000259" key="19">
    <source>
        <dbReference type="PROSITE" id="PS50093"/>
    </source>
</evidence>
<keyword evidence="13" id="KW-0843">Virulence</keyword>
<keyword evidence="12" id="KW-0106">Calcium</keyword>
<dbReference type="Gene3D" id="3.30.980.50">
    <property type="match status" value="1"/>
</dbReference>
<evidence type="ECO:0000256" key="2">
    <source>
        <dbReference type="ARBA" id="ARBA00001913"/>
    </source>
</evidence>